<dbReference type="Pfam" id="PF07729">
    <property type="entry name" value="FCD"/>
    <property type="match status" value="1"/>
</dbReference>
<keyword evidence="3" id="KW-0804">Transcription</keyword>
<accession>A0A511JBR7</accession>
<evidence type="ECO:0000259" key="4">
    <source>
        <dbReference type="PROSITE" id="PS50949"/>
    </source>
</evidence>
<keyword evidence="1" id="KW-0805">Transcription regulation</keyword>
<dbReference type="RefSeq" id="WP_186812665.1">
    <property type="nucleotide sequence ID" value="NZ_BJWG01000008.1"/>
</dbReference>
<dbReference type="InterPro" id="IPR036390">
    <property type="entry name" value="WH_DNA-bd_sf"/>
</dbReference>
<dbReference type="SMART" id="SM00895">
    <property type="entry name" value="FCD"/>
    <property type="match status" value="1"/>
</dbReference>
<dbReference type="SUPFAM" id="SSF48008">
    <property type="entry name" value="GntR ligand-binding domain-like"/>
    <property type="match status" value="1"/>
</dbReference>
<gene>
    <name evidence="5" type="ORF">CCO02nite_20880</name>
</gene>
<sequence>MPIPTQTTAVESGRLLLADVVYERLLTVIVSGDLAPGEVVREEEIGEWLGVSRTPVRDAMRRLGEQDLLVYQPNRGSRVAPLDGARLAQILEVTAALEGMAARLAVARSGPDERATIRARVRALADEYRAGVGPHDAADAQAVLTLLVERCDNPVLQRTIGHLTPHQRRLQALCPTYFSEPEIRTATDAILGALDDGDAEGVGYQVQAYCLQLGRRLLAAAGAAALVG</sequence>
<dbReference type="Gene3D" id="1.20.120.530">
    <property type="entry name" value="GntR ligand-binding domain-like"/>
    <property type="match status" value="1"/>
</dbReference>
<dbReference type="SUPFAM" id="SSF46785">
    <property type="entry name" value="Winged helix' DNA-binding domain"/>
    <property type="match status" value="1"/>
</dbReference>
<proteinExistence type="predicted"/>
<dbReference type="Gene3D" id="1.10.10.10">
    <property type="entry name" value="Winged helix-like DNA-binding domain superfamily/Winged helix DNA-binding domain"/>
    <property type="match status" value="1"/>
</dbReference>
<dbReference type="PANTHER" id="PTHR43537:SF5">
    <property type="entry name" value="UXU OPERON TRANSCRIPTIONAL REGULATOR"/>
    <property type="match status" value="1"/>
</dbReference>
<dbReference type="AlphaFoldDB" id="A0A511JBR7"/>
<evidence type="ECO:0000256" key="3">
    <source>
        <dbReference type="ARBA" id="ARBA00023163"/>
    </source>
</evidence>
<dbReference type="Pfam" id="PF00392">
    <property type="entry name" value="GntR"/>
    <property type="match status" value="1"/>
</dbReference>
<comment type="caution">
    <text evidence="5">The sequence shown here is derived from an EMBL/GenBank/DDBJ whole genome shotgun (WGS) entry which is preliminary data.</text>
</comment>
<evidence type="ECO:0000313" key="6">
    <source>
        <dbReference type="Proteomes" id="UP000321720"/>
    </source>
</evidence>
<dbReference type="InterPro" id="IPR036388">
    <property type="entry name" value="WH-like_DNA-bd_sf"/>
</dbReference>
<name>A0A511JBR7_9CELL</name>
<keyword evidence="2" id="KW-0238">DNA-binding</keyword>
<keyword evidence="6" id="KW-1185">Reference proteome</keyword>
<dbReference type="EMBL" id="BJWG01000008">
    <property type="protein sequence ID" value="GEL95430.1"/>
    <property type="molecule type" value="Genomic_DNA"/>
</dbReference>
<feature type="domain" description="HTH gntR-type" evidence="4">
    <location>
        <begin position="15"/>
        <end position="82"/>
    </location>
</feature>
<dbReference type="SMART" id="SM00345">
    <property type="entry name" value="HTH_GNTR"/>
    <property type="match status" value="1"/>
</dbReference>
<organism evidence="5 6">
    <name type="scientific">Cellulomonas composti</name>
    <dbReference type="NCBI Taxonomy" id="266130"/>
    <lineage>
        <taxon>Bacteria</taxon>
        <taxon>Bacillati</taxon>
        <taxon>Actinomycetota</taxon>
        <taxon>Actinomycetes</taxon>
        <taxon>Micrococcales</taxon>
        <taxon>Cellulomonadaceae</taxon>
        <taxon>Cellulomonas</taxon>
    </lineage>
</organism>
<reference evidence="5 6" key="1">
    <citation type="submission" date="2019-07" db="EMBL/GenBank/DDBJ databases">
        <title>Whole genome shotgun sequence of Cellulomonas composti NBRC 100758.</title>
        <authorList>
            <person name="Hosoyama A."/>
            <person name="Uohara A."/>
            <person name="Ohji S."/>
            <person name="Ichikawa N."/>
        </authorList>
    </citation>
    <scope>NUCLEOTIDE SEQUENCE [LARGE SCALE GENOMIC DNA]</scope>
    <source>
        <strain evidence="5 6">NBRC 100758</strain>
    </source>
</reference>
<protein>
    <submittedName>
        <fullName evidence="5">Putative transcriptional regulator, GntR family protein</fullName>
    </submittedName>
</protein>
<dbReference type="InterPro" id="IPR000524">
    <property type="entry name" value="Tscrpt_reg_HTH_GntR"/>
</dbReference>
<dbReference type="GO" id="GO:0003700">
    <property type="term" value="F:DNA-binding transcription factor activity"/>
    <property type="evidence" value="ECO:0007669"/>
    <property type="project" value="InterPro"/>
</dbReference>
<dbReference type="Proteomes" id="UP000321720">
    <property type="component" value="Unassembled WGS sequence"/>
</dbReference>
<dbReference type="PROSITE" id="PS50949">
    <property type="entry name" value="HTH_GNTR"/>
    <property type="match status" value="1"/>
</dbReference>
<evidence type="ECO:0000256" key="1">
    <source>
        <dbReference type="ARBA" id="ARBA00023015"/>
    </source>
</evidence>
<dbReference type="GO" id="GO:0003677">
    <property type="term" value="F:DNA binding"/>
    <property type="evidence" value="ECO:0007669"/>
    <property type="project" value="UniProtKB-KW"/>
</dbReference>
<evidence type="ECO:0000313" key="5">
    <source>
        <dbReference type="EMBL" id="GEL95430.1"/>
    </source>
</evidence>
<dbReference type="InterPro" id="IPR008920">
    <property type="entry name" value="TF_FadR/GntR_C"/>
</dbReference>
<dbReference type="PANTHER" id="PTHR43537">
    <property type="entry name" value="TRANSCRIPTIONAL REGULATOR, GNTR FAMILY"/>
    <property type="match status" value="1"/>
</dbReference>
<dbReference type="InterPro" id="IPR011711">
    <property type="entry name" value="GntR_C"/>
</dbReference>
<evidence type="ECO:0000256" key="2">
    <source>
        <dbReference type="ARBA" id="ARBA00023125"/>
    </source>
</evidence>